<sequence>MVNHFQKGSISSRLGIPMIYGIDAVHGHSNVYKATDPELVKRIGAAAAATAHEVRATGIQYAFEPCIAVCGDPRWGQCYESYSEDHKIVQEMSEIYTRVTGRYTSWFS</sequence>
<protein>
    <recommendedName>
        <fullName evidence="3">beta-glucosidase</fullName>
        <ecNumber evidence="3">3.2.1.21</ecNumber>
    </recommendedName>
</protein>
<keyword evidence="6" id="KW-0326">Glycosidase</keyword>
<proteinExistence type="inferred from homology"/>
<evidence type="ECO:0000256" key="3">
    <source>
        <dbReference type="ARBA" id="ARBA00012744"/>
    </source>
</evidence>
<dbReference type="EMBL" id="JACGCM010000622">
    <property type="protein sequence ID" value="KAF6169829.1"/>
    <property type="molecule type" value="Genomic_DNA"/>
</dbReference>
<evidence type="ECO:0000256" key="1">
    <source>
        <dbReference type="ARBA" id="ARBA00000448"/>
    </source>
</evidence>
<comment type="catalytic activity">
    <reaction evidence="1">
        <text>Hydrolysis of terminal, non-reducing beta-D-glucosyl residues with release of beta-D-glucose.</text>
        <dbReference type="EC" id="3.2.1.21"/>
    </reaction>
</comment>
<reference evidence="8 9" key="1">
    <citation type="journal article" date="2020" name="IScience">
        <title>Genome Sequencing of the Endangered Kingdonia uniflora (Circaeasteraceae, Ranunculales) Reveals Potential Mechanisms of Evolutionary Specialization.</title>
        <authorList>
            <person name="Sun Y."/>
            <person name="Deng T."/>
            <person name="Zhang A."/>
            <person name="Moore M.J."/>
            <person name="Landis J.B."/>
            <person name="Lin N."/>
            <person name="Zhang H."/>
            <person name="Zhang X."/>
            <person name="Huang J."/>
            <person name="Zhang X."/>
            <person name="Sun H."/>
            <person name="Wang H."/>
        </authorList>
    </citation>
    <scope>NUCLEOTIDE SEQUENCE [LARGE SCALE GENOMIC DNA]</scope>
    <source>
        <strain evidence="8">TB1705</strain>
        <tissue evidence="8">Leaf</tissue>
    </source>
</reference>
<dbReference type="AlphaFoldDB" id="A0A7J7NRN5"/>
<evidence type="ECO:0000313" key="8">
    <source>
        <dbReference type="EMBL" id="KAF6169829.1"/>
    </source>
</evidence>
<dbReference type="Gene3D" id="3.20.20.300">
    <property type="entry name" value="Glycoside hydrolase, family 3, N-terminal domain"/>
    <property type="match status" value="1"/>
</dbReference>
<gene>
    <name evidence="8" type="ORF">GIB67_034221</name>
</gene>
<dbReference type="Proteomes" id="UP000541444">
    <property type="component" value="Unassembled WGS sequence"/>
</dbReference>
<feature type="domain" description="Glycoside hydrolase family 3 N-terminal" evidence="7">
    <location>
        <begin position="5"/>
        <end position="96"/>
    </location>
</feature>
<dbReference type="PRINTS" id="PR00133">
    <property type="entry name" value="GLHYDRLASE3"/>
</dbReference>
<dbReference type="InterPro" id="IPR001764">
    <property type="entry name" value="Glyco_hydro_3_N"/>
</dbReference>
<name>A0A7J7NRN5_9MAGN</name>
<dbReference type="PANTHER" id="PTHR30620:SF16">
    <property type="entry name" value="LYSOSOMAL BETA GLUCOSIDASE"/>
    <property type="match status" value="1"/>
</dbReference>
<evidence type="ECO:0000256" key="2">
    <source>
        <dbReference type="ARBA" id="ARBA00005336"/>
    </source>
</evidence>
<dbReference type="SUPFAM" id="SSF51445">
    <property type="entry name" value="(Trans)glycosidases"/>
    <property type="match status" value="1"/>
</dbReference>
<keyword evidence="5" id="KW-0378">Hydrolase</keyword>
<dbReference type="InterPro" id="IPR017853">
    <property type="entry name" value="GH"/>
</dbReference>
<evidence type="ECO:0000256" key="4">
    <source>
        <dbReference type="ARBA" id="ARBA00022729"/>
    </source>
</evidence>
<keyword evidence="4" id="KW-0732">Signal</keyword>
<evidence type="ECO:0000256" key="5">
    <source>
        <dbReference type="ARBA" id="ARBA00022801"/>
    </source>
</evidence>
<dbReference type="GO" id="GO:0008422">
    <property type="term" value="F:beta-glucosidase activity"/>
    <property type="evidence" value="ECO:0007669"/>
    <property type="project" value="UniProtKB-EC"/>
</dbReference>
<dbReference type="PANTHER" id="PTHR30620">
    <property type="entry name" value="PERIPLASMIC BETA-GLUCOSIDASE-RELATED"/>
    <property type="match status" value="1"/>
</dbReference>
<accession>A0A7J7NRN5</accession>
<dbReference type="EC" id="3.2.1.21" evidence="3"/>
<organism evidence="8 9">
    <name type="scientific">Kingdonia uniflora</name>
    <dbReference type="NCBI Taxonomy" id="39325"/>
    <lineage>
        <taxon>Eukaryota</taxon>
        <taxon>Viridiplantae</taxon>
        <taxon>Streptophyta</taxon>
        <taxon>Embryophyta</taxon>
        <taxon>Tracheophyta</taxon>
        <taxon>Spermatophyta</taxon>
        <taxon>Magnoliopsida</taxon>
        <taxon>Ranunculales</taxon>
        <taxon>Circaeasteraceae</taxon>
        <taxon>Kingdonia</taxon>
    </lineage>
</organism>
<dbReference type="OrthoDB" id="416222at2759"/>
<evidence type="ECO:0000259" key="7">
    <source>
        <dbReference type="Pfam" id="PF00933"/>
    </source>
</evidence>
<evidence type="ECO:0000256" key="6">
    <source>
        <dbReference type="ARBA" id="ARBA00023295"/>
    </source>
</evidence>
<keyword evidence="9" id="KW-1185">Reference proteome</keyword>
<comment type="caution">
    <text evidence="8">The sequence shown here is derived from an EMBL/GenBank/DDBJ whole genome shotgun (WGS) entry which is preliminary data.</text>
</comment>
<dbReference type="InterPro" id="IPR036962">
    <property type="entry name" value="Glyco_hydro_3_N_sf"/>
</dbReference>
<dbReference type="InterPro" id="IPR051915">
    <property type="entry name" value="Cellulose_Degrad_GH3"/>
</dbReference>
<evidence type="ECO:0000313" key="9">
    <source>
        <dbReference type="Proteomes" id="UP000541444"/>
    </source>
</evidence>
<dbReference type="GO" id="GO:0009251">
    <property type="term" value="P:glucan catabolic process"/>
    <property type="evidence" value="ECO:0007669"/>
    <property type="project" value="TreeGrafter"/>
</dbReference>
<comment type="similarity">
    <text evidence="2">Belongs to the glycosyl hydrolase 3 family.</text>
</comment>
<dbReference type="Pfam" id="PF00933">
    <property type="entry name" value="Glyco_hydro_3"/>
    <property type="match status" value="1"/>
</dbReference>